<dbReference type="EMBL" id="CP067341">
    <property type="protein sequence ID" value="QQP14996.1"/>
    <property type="molecule type" value="Genomic_DNA"/>
</dbReference>
<proteinExistence type="predicted"/>
<evidence type="ECO:0000313" key="2">
    <source>
        <dbReference type="Proteomes" id="UP000596049"/>
    </source>
</evidence>
<dbReference type="Proteomes" id="UP000596049">
    <property type="component" value="Chromosome"/>
</dbReference>
<reference evidence="1 2" key="1">
    <citation type="submission" date="2020-01" db="EMBL/GenBank/DDBJ databases">
        <authorList>
            <person name="Liu G."/>
            <person name="Liu B."/>
        </authorList>
    </citation>
    <scope>NUCLEOTIDE SEQUENCE [LARGE SCALE GENOMIC DNA]</scope>
    <source>
        <strain evidence="1 2">FJAT-51161</strain>
    </source>
</reference>
<accession>A0ABX7AYP9</accession>
<gene>
    <name evidence="1" type="ORF">FJQ98_15760</name>
</gene>
<evidence type="ECO:0008006" key="3">
    <source>
        <dbReference type="Google" id="ProtNLM"/>
    </source>
</evidence>
<name>A0ABX7AYP9_9BACI</name>
<sequence length="471" mass="54255">MDTVKRAPISIFNVESNTAELKTSMRDIASLAGVLNELGSQQIYESPLEILRFLNTIQLLYEESLGLAGVIEDTEMLYYRYRNTYIDDAPPTIKQLEHLIYILSRNSWLTKQTRQIKLLDRGKRMMDALIRLANDSLAYYLQDDIGRSLFQARRDAELSAAYDDNGISGGNKIASMIHNVEDAIQKLELRQLEFFADRNALPQLEIIHQLMQELEIKMQERLSQFRTVEESLVMSELVQRGTAVLSKGTALSLGMLTKYIRFVTMQDTPLSDSISPEKIRTFIVNMYNPPIDSNIPNAYDLFSFMEQAQYEDEELDGIWMPIKFAAPIGGQDIDDAIHYLETYEPKVNDPIETEAEIDFEETIVEGESVQQLFDDAAWQMTKAVINTDIIEHYLDVHGESELEEVMIESSSAEWGDAIRSLLAVSALTSKQKVNMKEVLDTKQFDKRWEWVEDDDRRFTLQRHKRTTRDNE</sequence>
<evidence type="ECO:0000313" key="1">
    <source>
        <dbReference type="EMBL" id="QQP14996.1"/>
    </source>
</evidence>
<keyword evidence="2" id="KW-1185">Reference proteome</keyword>
<protein>
    <recommendedName>
        <fullName evidence="3">Replicative DNA helicase</fullName>
    </recommendedName>
</protein>
<organism evidence="1 2">
    <name type="scientific">Lysinibacillus agricola</name>
    <dbReference type="NCBI Taxonomy" id="2590012"/>
    <lineage>
        <taxon>Bacteria</taxon>
        <taxon>Bacillati</taxon>
        <taxon>Bacillota</taxon>
        <taxon>Bacilli</taxon>
        <taxon>Bacillales</taxon>
        <taxon>Bacillaceae</taxon>
        <taxon>Lysinibacillus</taxon>
    </lineage>
</organism>